<name>A0A1I7W6P5_HETBA</name>
<organism evidence="1 2">
    <name type="scientific">Heterorhabditis bacteriophora</name>
    <name type="common">Entomopathogenic nematode worm</name>
    <dbReference type="NCBI Taxonomy" id="37862"/>
    <lineage>
        <taxon>Eukaryota</taxon>
        <taxon>Metazoa</taxon>
        <taxon>Ecdysozoa</taxon>
        <taxon>Nematoda</taxon>
        <taxon>Chromadorea</taxon>
        <taxon>Rhabditida</taxon>
        <taxon>Rhabditina</taxon>
        <taxon>Rhabditomorpha</taxon>
        <taxon>Strongyloidea</taxon>
        <taxon>Heterorhabditidae</taxon>
        <taxon>Heterorhabditis</taxon>
    </lineage>
</organism>
<dbReference type="AlphaFoldDB" id="A0A1I7W6P5"/>
<proteinExistence type="predicted"/>
<keyword evidence="1" id="KW-1185">Reference proteome</keyword>
<accession>A0A1I7W6P5</accession>
<sequence length="25" mass="2751">MIPAQSGVYHSVLARRLAFLYLSSA</sequence>
<evidence type="ECO:0000313" key="1">
    <source>
        <dbReference type="Proteomes" id="UP000095283"/>
    </source>
</evidence>
<reference evidence="2" key="1">
    <citation type="submission" date="2016-11" db="UniProtKB">
        <authorList>
            <consortium name="WormBaseParasite"/>
        </authorList>
    </citation>
    <scope>IDENTIFICATION</scope>
</reference>
<evidence type="ECO:0000313" key="2">
    <source>
        <dbReference type="WBParaSite" id="Hba_00306"/>
    </source>
</evidence>
<dbReference type="Proteomes" id="UP000095283">
    <property type="component" value="Unplaced"/>
</dbReference>
<dbReference type="WBParaSite" id="Hba_00306">
    <property type="protein sequence ID" value="Hba_00306"/>
    <property type="gene ID" value="Hba_00306"/>
</dbReference>
<protein>
    <submittedName>
        <fullName evidence="2">Uncharacterized protein</fullName>
    </submittedName>
</protein>